<evidence type="ECO:0000256" key="1">
    <source>
        <dbReference type="ARBA" id="ARBA00004167"/>
    </source>
</evidence>
<evidence type="ECO:0000256" key="3">
    <source>
        <dbReference type="ARBA" id="ARBA00022989"/>
    </source>
</evidence>
<keyword evidence="8" id="KW-1185">Reference proteome</keyword>
<dbReference type="Proteomes" id="UP001374584">
    <property type="component" value="Unassembled WGS sequence"/>
</dbReference>
<gene>
    <name evidence="7" type="ORF">VNO80_18188</name>
</gene>
<dbReference type="GO" id="GO:0009306">
    <property type="term" value="P:protein secretion"/>
    <property type="evidence" value="ECO:0007669"/>
    <property type="project" value="InterPro"/>
</dbReference>
<proteinExistence type="predicted"/>
<protein>
    <recommendedName>
        <fullName evidence="6">Translocation and assembly module TamB C-terminal domain-containing protein</fullName>
    </recommendedName>
</protein>
<feature type="domain" description="Translocation and assembly module TamB C-terminal" evidence="6">
    <location>
        <begin position="1748"/>
        <end position="1990"/>
    </location>
</feature>
<dbReference type="EMBL" id="JAYMYR010000007">
    <property type="protein sequence ID" value="KAK7352760.1"/>
    <property type="molecule type" value="Genomic_DNA"/>
</dbReference>
<comment type="subcellular location">
    <subcellularLocation>
        <location evidence="1">Membrane</location>
        <topology evidence="1">Single-pass membrane protein</topology>
    </subcellularLocation>
</comment>
<dbReference type="PANTHER" id="PTHR34457">
    <property type="entry name" value="EMBRYO DEFECTIVE 2410"/>
    <property type="match status" value="1"/>
</dbReference>
<comment type="caution">
    <text evidence="7">The sequence shown here is derived from an EMBL/GenBank/DDBJ whole genome shotgun (WGS) entry which is preliminary data.</text>
</comment>
<dbReference type="PANTHER" id="PTHR34457:SF3">
    <property type="entry name" value="PROTEIN TIC236, CHLOROPLASTIC"/>
    <property type="match status" value="1"/>
</dbReference>
<keyword evidence="3 5" id="KW-1133">Transmembrane helix</keyword>
<organism evidence="7 8">
    <name type="scientific">Phaseolus coccineus</name>
    <name type="common">Scarlet runner bean</name>
    <name type="synonym">Phaseolus multiflorus</name>
    <dbReference type="NCBI Taxonomy" id="3886"/>
    <lineage>
        <taxon>Eukaryota</taxon>
        <taxon>Viridiplantae</taxon>
        <taxon>Streptophyta</taxon>
        <taxon>Embryophyta</taxon>
        <taxon>Tracheophyta</taxon>
        <taxon>Spermatophyta</taxon>
        <taxon>Magnoliopsida</taxon>
        <taxon>eudicotyledons</taxon>
        <taxon>Gunneridae</taxon>
        <taxon>Pentapetalae</taxon>
        <taxon>rosids</taxon>
        <taxon>fabids</taxon>
        <taxon>Fabales</taxon>
        <taxon>Fabaceae</taxon>
        <taxon>Papilionoideae</taxon>
        <taxon>50 kb inversion clade</taxon>
        <taxon>NPAAA clade</taxon>
        <taxon>indigoferoid/millettioid clade</taxon>
        <taxon>Phaseoleae</taxon>
        <taxon>Phaseolus</taxon>
    </lineage>
</organism>
<dbReference type="Pfam" id="PF04357">
    <property type="entry name" value="TamB"/>
    <property type="match status" value="1"/>
</dbReference>
<dbReference type="GO" id="GO:0005886">
    <property type="term" value="C:plasma membrane"/>
    <property type="evidence" value="ECO:0007669"/>
    <property type="project" value="InterPro"/>
</dbReference>
<evidence type="ECO:0000313" key="7">
    <source>
        <dbReference type="EMBL" id="KAK7352760.1"/>
    </source>
</evidence>
<keyword evidence="4 5" id="KW-0472">Membrane</keyword>
<feature type="transmembrane region" description="Helical" evidence="5">
    <location>
        <begin position="94"/>
        <end position="114"/>
    </location>
</feature>
<evidence type="ECO:0000256" key="4">
    <source>
        <dbReference type="ARBA" id="ARBA00023136"/>
    </source>
</evidence>
<name>A0AAN9QW89_PHACN</name>
<dbReference type="InterPro" id="IPR053022">
    <property type="entry name" value="Chloroplast_translocon_comp"/>
</dbReference>
<evidence type="ECO:0000259" key="6">
    <source>
        <dbReference type="Pfam" id="PF04357"/>
    </source>
</evidence>
<sequence>MNTSFFGIRLRASLEGNNSIKRVFPRSKRCTVSAMHGCYPLRQAFRFCGQNADLLRKHHHVSASGWRFKCFKEKEPPFSFSVSYFTPLWKEGLLLMRASVYTAVISGLFLLLWFGRNKAKGFFEVNILPSVCSMISECIQHDVCFGKVTKISPLSVTLESCSFGPSEEEFSCGEAPTVKVRFRPLASLWRGKFVFDAVLSHACVMVVQKKDYSWLGIPLSEEGTQWRLSTEEGLDHRTRVRRVAREEAAAKHVKERDDAAREAAEMGYFLSEKKCGPSKGDDDLKEIATHSAEGTNSKGFFCMKEGEEHGHRCVDTGIDYDMKHADLEKSFRVKFPGKGLKFWSRIIKGHKHKRERKAKRSDISASGIALRKKILERGAFAANAYFCSKSYGKFEQASSSSRCFNSRDHDMQLVKSDVDKKTVSVASAVDNRNNYNQNGTQFRDLEICSPSANENISGHSNDLKFYSDLPSKTRESKHENLQSSEDVAEHANANISTEKTEELGHHVAQRPIDVSATKGRRDLVSVKQMSQLATYIEVPFKTLIKKFGFTSCFRNIEGLTSFFLSGSIEKLKSEMGLKVEDTVSENVDRVDVQRFEGLNKILPVTFDSVHVRGATVMLLAYGDREVRVMENVNGQMMFRNHYNHIKLKLSGNCKTWRSDDKSEGDGWLSVDVFVDTIEQKWHANLKTDHLFVPLFERILDIPITWSKGRASGEVHLCMSKGESFPNLYGQLDVMGLNFQLSDAPSCFSNTSGSLCFRGQSIFLHNASGWFGSIPLEASGDFGIHPEKGEFHLVCQVPSVEVNALMRTFNMRSLLFPLAGSMTALFNCQGPLDTPIFVGTGMLSRTFSSVHVDTPTTEASEVLAKSMEAGALAVFDRVPFSHASANFTFNTDNCIADLYGIRASLVDGGEIQGAGTVWICSEALDDDTAIDANFSGSFTLEKIMLRYVPSSHHLMPLKFGVLNENTKLSGSLLRPRFDIKWTAPTAEGSLSDARGDIIISHNFITVNFASAAFDLYLKVQTSYSDNFSLRREEFNAPRTIPFIVGGVDFDLHMHGFEFFSLVIPYMLDFPRPLILKAAGRVRFQGNLLRPSTTIIEQNFDKNKKHVRMLEKGSADSLVGEVSISGLKVNQLMLAPQLSGSLSVSPEYIKLNASGRSDESLVVDFVGPLQLSDESGLKSGTVLCISLRKGQLRANVDFRPCYSASLEVCHFPLNELELASLRGTIRRAEIKLNLQKRRGHGIISVLSPKFSGVIGEALDVAARWSGDVITIEKTVLEQSHSYYEIQGEYVLPGTRDRIPVDIKGDGILERFLSEHLGSVISSMGRWRMKLVVPRAEVAEMLPLARLLSQSMDPAVLSRSKDFFIQSLQSTGLHSMSIQELLELIRELHVRSNNVLENMSLPGLLELKGCWHGSLNASGGGNGDTLAEFDFHGEDWEWGEYRTQCVSAVGTYSNDDGIYLKKILVQKDNATIHADGTFLGPKIDLHFAVLNFPVSLIPTLVQIIDSTANNVVHSLRQLLAPIKGILHMEGNLRGSLGKPECDVQIRLLDGVIGGIVLDRAEVVASLTPTNRFLFNAKFEPLIQNGHVRLQGSIPVNFFQSKMIQQDVELDKSRDTWVPEWVKKKNIGSTTTNHARDKKVSWHRNEKGWNTQLAESLKGLNWQTLDVREVRVDVDIKDGGMMLVTALSPYANWLHGNADIMLEARGTADQPVLNGYASFRRATITSPVFQNSLTNFGGTVHMKSNRLSITSLESRLGRKGKLLVKGNLPLRTKEGALDDKIEFKCEVLEVRAKSILSGQVNSQVQITGSILQPNISGNIKLSRGEVYLPHDRGGSSSNRFPSYQSALPGGGIDKSFASGYILRYFGSESASPMAKISQSSGFVNESIQVEKDTEEAQIKPNIGICLTDLKLVLGPELKIVYPLILNFAVSGELELNGLAHPKCIKPRGTLVFENGEVDLVATQVRLKREHLNIARFEPDYGLDPMLDLILVGSERQYRIHHRASNWRDFIEQDTLSPIEVARRLDSQLAESILESNGQLAFEKLATATLVKLMPRIEGKGEFGQAKLKWVYAPQIPTSISGATIDPFTLLADNLTFGTEVEVQLGKRIQARIVRQMKGSQMVMEWTLTYQLTSRLNLCLKHGSSKCILFEYTATSQD</sequence>
<evidence type="ECO:0000313" key="8">
    <source>
        <dbReference type="Proteomes" id="UP001374584"/>
    </source>
</evidence>
<accession>A0AAN9QW89</accession>
<dbReference type="InterPro" id="IPR007452">
    <property type="entry name" value="TamB_C"/>
</dbReference>
<keyword evidence="2 5" id="KW-0812">Transmembrane</keyword>
<reference evidence="7 8" key="1">
    <citation type="submission" date="2024-01" db="EMBL/GenBank/DDBJ databases">
        <title>The genomes of 5 underutilized Papilionoideae crops provide insights into root nodulation and disease resistanc.</title>
        <authorList>
            <person name="Jiang F."/>
        </authorList>
    </citation>
    <scope>NUCLEOTIDE SEQUENCE [LARGE SCALE GENOMIC DNA]</scope>
    <source>
        <strain evidence="7">JINMINGXINNONG_FW02</strain>
        <tissue evidence="7">Leaves</tissue>
    </source>
</reference>
<evidence type="ECO:0000256" key="2">
    <source>
        <dbReference type="ARBA" id="ARBA00022692"/>
    </source>
</evidence>
<evidence type="ECO:0000256" key="5">
    <source>
        <dbReference type="SAM" id="Phobius"/>
    </source>
</evidence>